<evidence type="ECO:0000256" key="4">
    <source>
        <dbReference type="ARBA" id="ARBA00011738"/>
    </source>
</evidence>
<protein>
    <recommendedName>
        <fullName evidence="5 14">Succinyl-diaminopimelate desuccinylase</fullName>
        <ecNumber evidence="5 14">3.5.1.18</ecNumber>
    </recommendedName>
</protein>
<comment type="subunit">
    <text evidence="4">Homodimer.</text>
</comment>
<dbReference type="RefSeq" id="WP_184935781.1">
    <property type="nucleotide sequence ID" value="NZ_JACHJV010000001.1"/>
</dbReference>
<dbReference type="EMBL" id="JACHJV010000001">
    <property type="protein sequence ID" value="MBB4923723.1"/>
    <property type="molecule type" value="Genomic_DNA"/>
</dbReference>
<dbReference type="InterPro" id="IPR002933">
    <property type="entry name" value="Peptidase_M20"/>
</dbReference>
<dbReference type="AlphaFoldDB" id="A0A7W7R1Z7"/>
<dbReference type="GO" id="GO:0019877">
    <property type="term" value="P:diaminopimelate biosynthetic process"/>
    <property type="evidence" value="ECO:0007669"/>
    <property type="project" value="UniProtKB-KW"/>
</dbReference>
<evidence type="ECO:0000256" key="3">
    <source>
        <dbReference type="ARBA" id="ARBA00005130"/>
    </source>
</evidence>
<dbReference type="Pfam" id="PF07687">
    <property type="entry name" value="M20_dimer"/>
    <property type="match status" value="1"/>
</dbReference>
<dbReference type="InterPro" id="IPR011650">
    <property type="entry name" value="Peptidase_M20_dimer"/>
</dbReference>
<reference evidence="16 17" key="1">
    <citation type="submission" date="2020-08" db="EMBL/GenBank/DDBJ databases">
        <title>Sequencing the genomes of 1000 actinobacteria strains.</title>
        <authorList>
            <person name="Klenk H.-P."/>
        </authorList>
    </citation>
    <scope>NUCLEOTIDE SEQUENCE [LARGE SCALE GENOMIC DNA]</scope>
    <source>
        <strain evidence="16 17">DSM 41654</strain>
    </source>
</reference>
<keyword evidence="17" id="KW-1185">Reference proteome</keyword>
<dbReference type="InterPro" id="IPR036264">
    <property type="entry name" value="Bact_exopeptidase_dim_dom"/>
</dbReference>
<dbReference type="InterPro" id="IPR050072">
    <property type="entry name" value="Peptidase_M20A"/>
</dbReference>
<dbReference type="PROSITE" id="PS00758">
    <property type="entry name" value="ARGE_DAPE_CPG2_1"/>
    <property type="match status" value="1"/>
</dbReference>
<feature type="domain" description="Peptidase M20 dimerisation" evidence="15">
    <location>
        <begin position="176"/>
        <end position="274"/>
    </location>
</feature>
<evidence type="ECO:0000256" key="10">
    <source>
        <dbReference type="ARBA" id="ARBA00022915"/>
    </source>
</evidence>
<evidence type="ECO:0000256" key="5">
    <source>
        <dbReference type="ARBA" id="ARBA00011921"/>
    </source>
</evidence>
<keyword evidence="7" id="KW-0479">Metal-binding</keyword>
<evidence type="ECO:0000256" key="6">
    <source>
        <dbReference type="ARBA" id="ARBA00022605"/>
    </source>
</evidence>
<comment type="catalytic activity">
    <reaction evidence="13">
        <text>N-succinyl-(2S,6S)-2,6-diaminopimelate + H2O = (2S,6S)-2,6-diaminopimelate + succinate</text>
        <dbReference type="Rhea" id="RHEA:22608"/>
        <dbReference type="ChEBI" id="CHEBI:15377"/>
        <dbReference type="ChEBI" id="CHEBI:30031"/>
        <dbReference type="ChEBI" id="CHEBI:57609"/>
        <dbReference type="ChEBI" id="CHEBI:58087"/>
        <dbReference type="EC" id="3.5.1.18"/>
    </reaction>
</comment>
<dbReference type="Gene3D" id="3.30.70.360">
    <property type="match status" value="1"/>
</dbReference>
<evidence type="ECO:0000256" key="8">
    <source>
        <dbReference type="ARBA" id="ARBA00022801"/>
    </source>
</evidence>
<evidence type="ECO:0000256" key="2">
    <source>
        <dbReference type="ARBA" id="ARBA00001947"/>
    </source>
</evidence>
<evidence type="ECO:0000256" key="12">
    <source>
        <dbReference type="ARBA" id="ARBA00023285"/>
    </source>
</evidence>
<keyword evidence="10" id="KW-0220">Diaminopimelate biosynthesis</keyword>
<evidence type="ECO:0000256" key="1">
    <source>
        <dbReference type="ARBA" id="ARBA00001941"/>
    </source>
</evidence>
<dbReference type="InterPro" id="IPR010174">
    <property type="entry name" value="Succinyl-DAP_deSuclase_DapE"/>
</dbReference>
<organism evidence="16 17">
    <name type="scientific">Kitasatospora kifunensis</name>
    <name type="common">Streptomyces kifunensis</name>
    <dbReference type="NCBI Taxonomy" id="58351"/>
    <lineage>
        <taxon>Bacteria</taxon>
        <taxon>Bacillati</taxon>
        <taxon>Actinomycetota</taxon>
        <taxon>Actinomycetes</taxon>
        <taxon>Kitasatosporales</taxon>
        <taxon>Streptomycetaceae</taxon>
        <taxon>Kitasatospora</taxon>
    </lineage>
</organism>
<evidence type="ECO:0000259" key="15">
    <source>
        <dbReference type="Pfam" id="PF07687"/>
    </source>
</evidence>
<dbReference type="GO" id="GO:0008777">
    <property type="term" value="F:acetylornithine deacetylase activity"/>
    <property type="evidence" value="ECO:0007669"/>
    <property type="project" value="TreeGrafter"/>
</dbReference>
<comment type="caution">
    <text evidence="16">The sequence shown here is derived from an EMBL/GenBank/DDBJ whole genome shotgun (WGS) entry which is preliminary data.</text>
</comment>
<evidence type="ECO:0000256" key="7">
    <source>
        <dbReference type="ARBA" id="ARBA00022723"/>
    </source>
</evidence>
<proteinExistence type="predicted"/>
<keyword evidence="12" id="KW-0170">Cobalt</keyword>
<evidence type="ECO:0000313" key="17">
    <source>
        <dbReference type="Proteomes" id="UP000540506"/>
    </source>
</evidence>
<dbReference type="PANTHER" id="PTHR43808:SF31">
    <property type="entry name" value="N-ACETYL-L-CITRULLINE DEACETYLASE"/>
    <property type="match status" value="1"/>
</dbReference>
<evidence type="ECO:0000256" key="13">
    <source>
        <dbReference type="ARBA" id="ARBA00051301"/>
    </source>
</evidence>
<dbReference type="GO" id="GO:0009014">
    <property type="term" value="F:succinyl-diaminopimelate desuccinylase activity"/>
    <property type="evidence" value="ECO:0007669"/>
    <property type="project" value="UniProtKB-UniRule"/>
</dbReference>
<evidence type="ECO:0000313" key="16">
    <source>
        <dbReference type="EMBL" id="MBB4923723.1"/>
    </source>
</evidence>
<evidence type="ECO:0000256" key="11">
    <source>
        <dbReference type="ARBA" id="ARBA00023154"/>
    </source>
</evidence>
<dbReference type="CDD" id="cd05647">
    <property type="entry name" value="M20_DapE_actinobac"/>
    <property type="match status" value="1"/>
</dbReference>
<keyword evidence="6" id="KW-0028">Amino-acid biosynthesis</keyword>
<dbReference type="NCBIfam" id="TIGR01900">
    <property type="entry name" value="dapE-gram_pos"/>
    <property type="match status" value="1"/>
</dbReference>
<dbReference type="Proteomes" id="UP000540506">
    <property type="component" value="Unassembled WGS sequence"/>
</dbReference>
<comment type="pathway">
    <text evidence="3">Amino-acid biosynthesis; L-lysine biosynthesis via DAP pathway; LL-2,6-diaminopimelate from (S)-tetrahydrodipicolinate (succinylase route): step 3/3.</text>
</comment>
<dbReference type="EC" id="3.5.1.18" evidence="5 14"/>
<dbReference type="SUPFAM" id="SSF55031">
    <property type="entry name" value="Bacterial exopeptidase dimerisation domain"/>
    <property type="match status" value="1"/>
</dbReference>
<evidence type="ECO:0000256" key="9">
    <source>
        <dbReference type="ARBA" id="ARBA00022833"/>
    </source>
</evidence>
<dbReference type="FunFam" id="3.30.70.360:FF:000011">
    <property type="entry name" value="Succinyl-diaminopimelate desuccinylase"/>
    <property type="match status" value="1"/>
</dbReference>
<dbReference type="PANTHER" id="PTHR43808">
    <property type="entry name" value="ACETYLORNITHINE DEACETYLASE"/>
    <property type="match status" value="1"/>
</dbReference>
<dbReference type="InterPro" id="IPR001261">
    <property type="entry name" value="ArgE/DapE_CS"/>
</dbReference>
<dbReference type="GO" id="GO:0009089">
    <property type="term" value="P:lysine biosynthetic process via diaminopimelate"/>
    <property type="evidence" value="ECO:0007669"/>
    <property type="project" value="UniProtKB-UniRule"/>
</dbReference>
<dbReference type="GO" id="GO:0046872">
    <property type="term" value="F:metal ion binding"/>
    <property type="evidence" value="ECO:0007669"/>
    <property type="project" value="UniProtKB-KW"/>
</dbReference>
<gene>
    <name evidence="16" type="ORF">FHR34_002716</name>
</gene>
<dbReference type="FunFam" id="3.40.630.10:FF:000034">
    <property type="entry name" value="Succinyl-diaminopimelate desuccinylase"/>
    <property type="match status" value="1"/>
</dbReference>
<accession>A0A7W7R1Z7</accession>
<keyword evidence="11" id="KW-0457">Lysine biosynthesis</keyword>
<evidence type="ECO:0000256" key="14">
    <source>
        <dbReference type="NCBIfam" id="TIGR01900"/>
    </source>
</evidence>
<dbReference type="GO" id="GO:0006526">
    <property type="term" value="P:L-arginine biosynthetic process"/>
    <property type="evidence" value="ECO:0007669"/>
    <property type="project" value="TreeGrafter"/>
</dbReference>
<name>A0A7W7R1Z7_KITKI</name>
<dbReference type="Pfam" id="PF01546">
    <property type="entry name" value="Peptidase_M20"/>
    <property type="match status" value="1"/>
</dbReference>
<dbReference type="Gene3D" id="3.40.630.10">
    <property type="entry name" value="Zn peptidases"/>
    <property type="match status" value="1"/>
</dbReference>
<keyword evidence="9" id="KW-0862">Zinc</keyword>
<sequence>MSSQPLTSAPTALDLTLDGGALTAQLVDFPSVSGDEKALADAVENALRTLPHLTVDRYGNNVVARTQLGRAERVLLAGHLDTVPIADNLPSRVEGDLLWGCGTTDMKSGVAVQLRLAATLPDPNRDLTFVFYDCEEIEAARNGLGHLAAQHPDWLAADFAVLLEPSDAVVEGGCQGTLRAKVTLTGTRAHSARSWLGDNAIHQAAAVLGRLADYQPRRVEIDGLEYREGLNAVRIEGGVAGNVIPDECVVTVNFRYAPDRSEAEAAAHVREVFQGYQVEVTDSAPGALPGLAQPAAQAFLAATGGSARAKYGWTDVARFSTLGVPAVNYGPGDPNLAHKRDEHCSLSAIAECERRLREWLTAAR</sequence>
<comment type="cofactor">
    <cofactor evidence="1">
        <name>Co(2+)</name>
        <dbReference type="ChEBI" id="CHEBI:48828"/>
    </cofactor>
</comment>
<dbReference type="SUPFAM" id="SSF53187">
    <property type="entry name" value="Zn-dependent exopeptidases"/>
    <property type="match status" value="1"/>
</dbReference>
<keyword evidence="8 16" id="KW-0378">Hydrolase</keyword>
<comment type="cofactor">
    <cofactor evidence="2">
        <name>Zn(2+)</name>
        <dbReference type="ChEBI" id="CHEBI:29105"/>
    </cofactor>
</comment>